<name>Q39K70_BURL3</name>
<proteinExistence type="predicted"/>
<dbReference type="InterPro" id="IPR008999">
    <property type="entry name" value="Actin-crosslinking"/>
</dbReference>
<sequence>MTTLNPGTYQFQAIDTEYWSPIQYGSNDPLYVIAGKWVADDWCNFFVKKHAENSVTIQDKLGHYLSLIQYSTGGPYYLVASQKNHVDNWCIFYVSDGTVPNTINFQVHGNDNVYYLTVINADSRNYIEATNDSDPAWRNFSVTLINSD</sequence>
<dbReference type="RefSeq" id="WP_011350745.1">
    <property type="nucleotide sequence ID" value="NC_007510.1"/>
</dbReference>
<dbReference type="Gene3D" id="2.80.10.50">
    <property type="match status" value="1"/>
</dbReference>
<keyword evidence="2" id="KW-1185">Reference proteome</keyword>
<dbReference type="Proteomes" id="UP000002705">
    <property type="component" value="Chromosome 1"/>
</dbReference>
<dbReference type="GeneID" id="45099700"/>
<organism evidence="1 2">
    <name type="scientific">Burkholderia lata (strain ATCC 17760 / DSM 23089 / LMG 22485 / NCIMB 9086 / R18194 / 383)</name>
    <dbReference type="NCBI Taxonomy" id="482957"/>
    <lineage>
        <taxon>Bacteria</taxon>
        <taxon>Pseudomonadati</taxon>
        <taxon>Pseudomonadota</taxon>
        <taxon>Betaproteobacteria</taxon>
        <taxon>Burkholderiales</taxon>
        <taxon>Burkholderiaceae</taxon>
        <taxon>Burkholderia</taxon>
        <taxon>Burkholderia cepacia complex</taxon>
    </lineage>
</organism>
<gene>
    <name evidence="1" type="ordered locus">Bcep18194_A3544</name>
</gene>
<dbReference type="AlphaFoldDB" id="Q39K70"/>
<evidence type="ECO:0000313" key="2">
    <source>
        <dbReference type="Proteomes" id="UP000002705"/>
    </source>
</evidence>
<dbReference type="KEGG" id="bur:Bcep18194_A3544"/>
<dbReference type="CDD" id="cd00257">
    <property type="entry name" value="beta-trefoil_FSCN-like"/>
    <property type="match status" value="1"/>
</dbReference>
<dbReference type="PATRIC" id="fig|482957.22.peg.390"/>
<accession>Q39K70</accession>
<dbReference type="EMBL" id="CP000151">
    <property type="protein sequence ID" value="ABB07146.1"/>
    <property type="molecule type" value="Genomic_DNA"/>
</dbReference>
<protein>
    <submittedName>
        <fullName evidence="1">Uncharacterized protein</fullName>
    </submittedName>
</protein>
<evidence type="ECO:0000313" key="1">
    <source>
        <dbReference type="EMBL" id="ABB07146.1"/>
    </source>
</evidence>
<reference evidence="1" key="1">
    <citation type="submission" date="2009-01" db="EMBL/GenBank/DDBJ databases">
        <title>Complete sequence of chromosome 1 of Burkholderia sp. 383.</title>
        <authorList>
            <consortium name="US DOE Joint Genome Institute"/>
            <person name="Copeland A."/>
            <person name="Lucas S."/>
            <person name="Lapidus A."/>
            <person name="Barry K."/>
            <person name="Detter J.C."/>
            <person name="Glavina T."/>
            <person name="Hammon N."/>
            <person name="Israni S."/>
            <person name="Pitluck S."/>
            <person name="Chain P."/>
            <person name="Malfatti S."/>
            <person name="Shin M."/>
            <person name="Vergez L."/>
            <person name="Schmutz J."/>
            <person name="Larimer F."/>
            <person name="Land M."/>
            <person name="Kyrpides N."/>
            <person name="Lykidis A."/>
            <person name="Richardson P."/>
        </authorList>
    </citation>
    <scope>NUCLEOTIDE SEQUENCE</scope>
    <source>
        <strain evidence="1">383</strain>
    </source>
</reference>
<dbReference type="SUPFAM" id="SSF50405">
    <property type="entry name" value="Actin-crosslinking proteins"/>
    <property type="match status" value="1"/>
</dbReference>
<dbReference type="HOGENOM" id="CLU_1755409_0_0_4"/>